<comment type="subunit">
    <text evidence="4">The methyltransferase is composed of M and S polypeptides.</text>
</comment>
<evidence type="ECO:0000313" key="7">
    <source>
        <dbReference type="Proteomes" id="UP000003860"/>
    </source>
</evidence>
<comment type="caution">
    <text evidence="6">The sequence shown here is derived from an EMBL/GenBank/DDBJ whole genome shotgun (WGS) entry which is preliminary data.</text>
</comment>
<dbReference type="InterPro" id="IPR044946">
    <property type="entry name" value="Restrct_endonuc_typeI_TRD_sf"/>
</dbReference>
<keyword evidence="3" id="KW-0238">DNA-binding</keyword>
<dbReference type="eggNOG" id="COG0732">
    <property type="taxonomic scope" value="Bacteria"/>
</dbReference>
<sequence>MERKSIKLKYLFKFGKGLSITKENLSETGIPCVSYGQVHSKYGVILDMSKHVLPFVSESYLDTSSQALIKKGDFVFADTSEDKGGSGNFTCLVSDSSIFAGYHTVIARPVSKDVFYKYFAYLFDSQNFRAQIQQAVSGIKVFTISQGTLKNTIASFPNIDAQIVIANYLDRKTTQIDSIIADKEKLIELLKEKRQAIISEAVTRGLDPSVPMKDSGVDWIGQIPEHWEVKPLFTVAFENKAKNSGNQCVNLLSLSYGKIVKKDIDTNFGLLPESFETYQIVEGGYTILRLTDLQNDKRSLRSGFVREKGIITSAYVGLIPSDEVDGLFLSDLLHAYDLMKIFYSLGNGVRQSMNYKDLKRLPILLPPKSEQKQISNYLRNKTAEIDDLISTTEQQVSLFKEYRQSIISEAVTGKIKVADSEIVATVEQPKAKTNGANIHFKRRVLAARILDKLCAEPTLGHVKLEKLLFLSEYCAQLDLHTEYARHAAGPYNPQVLRSIDAQLPKAKWFGYNKNNHGSKYSKLEKSLEYVPYFESNFSQEQSDCIDRILGLLRTLDTEHCEIIATLYGAWNDFLIEGQTPGDDQIVDEVLTHWSEEKKRIDRARWLKALEWMRKNHMIPCGYGSKTKRRDS</sequence>
<dbReference type="SUPFAM" id="SSF116734">
    <property type="entry name" value="DNA methylase specificity domain"/>
    <property type="match status" value="2"/>
</dbReference>
<dbReference type="PANTHER" id="PTHR43140">
    <property type="entry name" value="TYPE-1 RESTRICTION ENZYME ECOKI SPECIFICITY PROTEIN"/>
    <property type="match status" value="1"/>
</dbReference>
<comment type="similarity">
    <text evidence="1">Belongs to the type-I restriction system S methylase family.</text>
</comment>
<evidence type="ECO:0000256" key="2">
    <source>
        <dbReference type="ARBA" id="ARBA00022747"/>
    </source>
</evidence>
<dbReference type="STRING" id="588581.Cpap_4212"/>
<evidence type="ECO:0000313" key="6">
    <source>
        <dbReference type="EMBL" id="EGD49769.1"/>
    </source>
</evidence>
<dbReference type="RefSeq" id="WP_004616720.1">
    <property type="nucleotide sequence ID" value="NZ_ACXX02000001.1"/>
</dbReference>
<accession>F1T8H1</accession>
<protein>
    <recommendedName>
        <fullName evidence="5">Type I restriction modification DNA specificity domain-containing protein</fullName>
    </recommendedName>
</protein>
<reference evidence="6" key="1">
    <citation type="submission" date="2009-07" db="EMBL/GenBank/DDBJ databases">
        <authorList>
            <consortium name="US DOE Joint Genome Institute (JGI-PGF)"/>
            <person name="Lucas S."/>
            <person name="Copeland A."/>
            <person name="Lapidus A."/>
            <person name="Glavina del Rio T."/>
            <person name="Tice H."/>
            <person name="Bruce D."/>
            <person name="Goodwin L."/>
            <person name="Pitluck S."/>
            <person name="Larimer F."/>
            <person name="Land M.L."/>
            <person name="Mouttaki H."/>
            <person name="He Z."/>
            <person name="Zhou J."/>
            <person name="Hemme C.L."/>
        </authorList>
    </citation>
    <scope>NUCLEOTIDE SEQUENCE</scope>
    <source>
        <strain evidence="6">DSM 2782</strain>
    </source>
</reference>
<keyword evidence="2" id="KW-0680">Restriction system</keyword>
<evidence type="ECO:0000256" key="4">
    <source>
        <dbReference type="ARBA" id="ARBA00038652"/>
    </source>
</evidence>
<dbReference type="GO" id="GO:0003677">
    <property type="term" value="F:DNA binding"/>
    <property type="evidence" value="ECO:0007669"/>
    <property type="project" value="UniProtKB-KW"/>
</dbReference>
<evidence type="ECO:0000259" key="5">
    <source>
        <dbReference type="Pfam" id="PF01420"/>
    </source>
</evidence>
<dbReference type="PANTHER" id="PTHR43140:SF1">
    <property type="entry name" value="TYPE I RESTRICTION ENZYME ECOKI SPECIFICITY SUBUNIT"/>
    <property type="match status" value="1"/>
</dbReference>
<organism evidence="6 7">
    <name type="scientific">Ruminiclostridium papyrosolvens DSM 2782</name>
    <dbReference type="NCBI Taxonomy" id="588581"/>
    <lineage>
        <taxon>Bacteria</taxon>
        <taxon>Bacillati</taxon>
        <taxon>Bacillota</taxon>
        <taxon>Clostridia</taxon>
        <taxon>Eubacteriales</taxon>
        <taxon>Oscillospiraceae</taxon>
        <taxon>Ruminiclostridium</taxon>
    </lineage>
</organism>
<keyword evidence="7" id="KW-1185">Reference proteome</keyword>
<dbReference type="InterPro" id="IPR000055">
    <property type="entry name" value="Restrct_endonuc_typeI_TRD"/>
</dbReference>
<dbReference type="EMBL" id="ACXX02000001">
    <property type="protein sequence ID" value="EGD49769.1"/>
    <property type="molecule type" value="Genomic_DNA"/>
</dbReference>
<dbReference type="GO" id="GO:0009307">
    <property type="term" value="P:DNA restriction-modification system"/>
    <property type="evidence" value="ECO:0007669"/>
    <property type="project" value="UniProtKB-KW"/>
</dbReference>
<feature type="domain" description="Type I restriction modification DNA specificity" evidence="5">
    <location>
        <begin position="5"/>
        <end position="185"/>
    </location>
</feature>
<dbReference type="Pfam" id="PF01420">
    <property type="entry name" value="Methylase_S"/>
    <property type="match status" value="2"/>
</dbReference>
<dbReference type="OrthoDB" id="9811611at2"/>
<dbReference type="Gene3D" id="1.10.287.1120">
    <property type="entry name" value="Bipartite methylase S protein"/>
    <property type="match status" value="1"/>
</dbReference>
<evidence type="ECO:0000256" key="1">
    <source>
        <dbReference type="ARBA" id="ARBA00010923"/>
    </source>
</evidence>
<dbReference type="Gene3D" id="3.90.220.20">
    <property type="entry name" value="DNA methylase specificity domains"/>
    <property type="match status" value="2"/>
</dbReference>
<feature type="domain" description="Type I restriction modification DNA specificity" evidence="5">
    <location>
        <begin position="327"/>
        <end position="396"/>
    </location>
</feature>
<dbReference type="AlphaFoldDB" id="F1T8H1"/>
<gene>
    <name evidence="6" type="ORF">Cpap_4212</name>
</gene>
<proteinExistence type="inferred from homology"/>
<evidence type="ECO:0000256" key="3">
    <source>
        <dbReference type="ARBA" id="ARBA00023125"/>
    </source>
</evidence>
<dbReference type="eggNOG" id="COG3465">
    <property type="taxonomic scope" value="Bacteria"/>
</dbReference>
<reference evidence="6" key="2">
    <citation type="submission" date="2011-01" db="EMBL/GenBank/DDBJ databases">
        <title>The Non-contiguous Finished genome of Clostridium papyrosolvens.</title>
        <authorList>
            <person name="Lucas S."/>
            <person name="Copeland A."/>
            <person name="Lapidus A."/>
            <person name="Cheng J.-F."/>
            <person name="Goodwin L."/>
            <person name="Pitluck S."/>
            <person name="Misra M."/>
            <person name="Chertkov O."/>
            <person name="Detter J.C."/>
            <person name="Han C."/>
            <person name="Tapia R."/>
            <person name="Land M."/>
            <person name="Hauser L."/>
            <person name="Kyrpides N."/>
            <person name="Ivanova N."/>
            <person name="Pagani I."/>
            <person name="Mouttaki H."/>
            <person name="He Z."/>
            <person name="Zhou J."/>
            <person name="Hemme C.L."/>
            <person name="Woyke T."/>
        </authorList>
    </citation>
    <scope>NUCLEOTIDE SEQUENCE [LARGE SCALE GENOMIC DNA]</scope>
    <source>
        <strain evidence="6">DSM 2782</strain>
    </source>
</reference>
<name>F1T8H1_9FIRM</name>
<dbReference type="Proteomes" id="UP000003860">
    <property type="component" value="Unassembled WGS sequence"/>
</dbReference>
<dbReference type="InterPro" id="IPR051212">
    <property type="entry name" value="Type-I_RE_S_subunit"/>
</dbReference>